<name>A0AAI9ZFS7_9PEZI</name>
<dbReference type="Proteomes" id="UP001243989">
    <property type="component" value="Unassembled WGS sequence"/>
</dbReference>
<accession>A0AAI9ZFS7</accession>
<feature type="chain" id="PRO_5042467972" description="Secreted protein" evidence="1">
    <location>
        <begin position="20"/>
        <end position="219"/>
    </location>
</feature>
<sequence length="219" mass="23749">MKTILSALVAATMASITHASPFDAGLVARDESVIPCPIGLLGWEDPVTPEGPDVYYEGADIEAINAQILADTPEASIFVNITESDVEKRAGHGSSPIEARQAYSQTCGAGRWGLLSQIDIQTGINHLYNVGRCIVQARQCIRTTCNQDSAIAWCNDNTYAINVPCSTVADFASLAMWECVNWREIPFPNLPSTQRFHEAERCNVILSECGFFNPGGQPV</sequence>
<reference evidence="2" key="1">
    <citation type="submission" date="2021-06" db="EMBL/GenBank/DDBJ databases">
        <title>Comparative genomics, transcriptomics and evolutionary studies reveal genomic signatures of adaptation to plant cell wall in hemibiotrophic fungi.</title>
        <authorList>
            <consortium name="DOE Joint Genome Institute"/>
            <person name="Baroncelli R."/>
            <person name="Diaz J.F."/>
            <person name="Benocci T."/>
            <person name="Peng M."/>
            <person name="Battaglia E."/>
            <person name="Haridas S."/>
            <person name="Andreopoulos W."/>
            <person name="Labutti K."/>
            <person name="Pangilinan J."/>
            <person name="Floch G.L."/>
            <person name="Makela M.R."/>
            <person name="Henrissat B."/>
            <person name="Grigoriev I.V."/>
            <person name="Crouch J.A."/>
            <person name="De Vries R.P."/>
            <person name="Sukno S.A."/>
            <person name="Thon M.R."/>
        </authorList>
    </citation>
    <scope>NUCLEOTIDE SEQUENCE</scope>
    <source>
        <strain evidence="2">CBS 102054</strain>
    </source>
</reference>
<keyword evidence="1" id="KW-0732">Signal</keyword>
<dbReference type="EMBL" id="JAHMHQ010000034">
    <property type="protein sequence ID" value="KAK1622584.1"/>
    <property type="molecule type" value="Genomic_DNA"/>
</dbReference>
<protein>
    <recommendedName>
        <fullName evidence="4">Secreted protein</fullName>
    </recommendedName>
</protein>
<organism evidence="2 3">
    <name type="scientific">Colletotrichum phormii</name>
    <dbReference type="NCBI Taxonomy" id="359342"/>
    <lineage>
        <taxon>Eukaryota</taxon>
        <taxon>Fungi</taxon>
        <taxon>Dikarya</taxon>
        <taxon>Ascomycota</taxon>
        <taxon>Pezizomycotina</taxon>
        <taxon>Sordariomycetes</taxon>
        <taxon>Hypocreomycetidae</taxon>
        <taxon>Glomerellales</taxon>
        <taxon>Glomerellaceae</taxon>
        <taxon>Colletotrichum</taxon>
        <taxon>Colletotrichum acutatum species complex</taxon>
    </lineage>
</organism>
<gene>
    <name evidence="2" type="ORF">BDP81DRAFT_455147</name>
</gene>
<evidence type="ECO:0008006" key="4">
    <source>
        <dbReference type="Google" id="ProtNLM"/>
    </source>
</evidence>
<comment type="caution">
    <text evidence="2">The sequence shown here is derived from an EMBL/GenBank/DDBJ whole genome shotgun (WGS) entry which is preliminary data.</text>
</comment>
<keyword evidence="3" id="KW-1185">Reference proteome</keyword>
<dbReference type="AlphaFoldDB" id="A0AAI9ZFS7"/>
<evidence type="ECO:0000256" key="1">
    <source>
        <dbReference type="SAM" id="SignalP"/>
    </source>
</evidence>
<proteinExistence type="predicted"/>
<dbReference type="GeneID" id="85477895"/>
<evidence type="ECO:0000313" key="2">
    <source>
        <dbReference type="EMBL" id="KAK1622584.1"/>
    </source>
</evidence>
<feature type="signal peptide" evidence="1">
    <location>
        <begin position="1"/>
        <end position="19"/>
    </location>
</feature>
<evidence type="ECO:0000313" key="3">
    <source>
        <dbReference type="Proteomes" id="UP001243989"/>
    </source>
</evidence>
<dbReference type="RefSeq" id="XP_060438579.1">
    <property type="nucleotide sequence ID" value="XM_060593033.1"/>
</dbReference>